<organism evidence="2">
    <name type="scientific">Cacopsylla melanoneura</name>
    <dbReference type="NCBI Taxonomy" id="428564"/>
    <lineage>
        <taxon>Eukaryota</taxon>
        <taxon>Metazoa</taxon>
        <taxon>Ecdysozoa</taxon>
        <taxon>Arthropoda</taxon>
        <taxon>Hexapoda</taxon>
        <taxon>Insecta</taxon>
        <taxon>Pterygota</taxon>
        <taxon>Neoptera</taxon>
        <taxon>Paraneoptera</taxon>
        <taxon>Hemiptera</taxon>
        <taxon>Sternorrhyncha</taxon>
        <taxon>Psylloidea</taxon>
        <taxon>Psyllidae</taxon>
        <taxon>Psyllinae</taxon>
        <taxon>Cacopsylla</taxon>
    </lineage>
</organism>
<protein>
    <submittedName>
        <fullName evidence="2">Uncharacterized protein</fullName>
    </submittedName>
</protein>
<reference evidence="2" key="1">
    <citation type="submission" date="2021-05" db="EMBL/GenBank/DDBJ databases">
        <authorList>
            <person name="Alioto T."/>
            <person name="Alioto T."/>
            <person name="Gomez Garrido J."/>
        </authorList>
    </citation>
    <scope>NUCLEOTIDE SEQUENCE</scope>
</reference>
<feature type="transmembrane region" description="Helical" evidence="1">
    <location>
        <begin position="70"/>
        <end position="94"/>
    </location>
</feature>
<keyword evidence="1" id="KW-1133">Transmembrane helix</keyword>
<accession>A0A8D8UCY0</accession>
<dbReference type="AlphaFoldDB" id="A0A8D8UCY0"/>
<sequence>MTKNASFSSFYHSSLSSIIHVLSVFSTQHPFTQSYTVHPAQQPRHSSNQLQQYIMFSVHTHSQMRYQNDILYFVILTIPLFMFHTFHFTTDILISSFLHKLQFKISCN</sequence>
<proteinExistence type="predicted"/>
<evidence type="ECO:0000313" key="2">
    <source>
        <dbReference type="EMBL" id="CAG6702367.1"/>
    </source>
</evidence>
<evidence type="ECO:0000256" key="1">
    <source>
        <dbReference type="SAM" id="Phobius"/>
    </source>
</evidence>
<keyword evidence="1" id="KW-0472">Membrane</keyword>
<name>A0A8D8UCY0_9HEMI</name>
<dbReference type="EMBL" id="HBUF01340457">
    <property type="protein sequence ID" value="CAG6702367.1"/>
    <property type="molecule type" value="Transcribed_RNA"/>
</dbReference>
<keyword evidence="1" id="KW-0812">Transmembrane</keyword>